<dbReference type="Proteomes" id="UP000823388">
    <property type="component" value="Chromosome 4K"/>
</dbReference>
<dbReference type="GO" id="GO:0050826">
    <property type="term" value="P:response to freezing"/>
    <property type="evidence" value="ECO:0007669"/>
    <property type="project" value="TreeGrafter"/>
</dbReference>
<dbReference type="GO" id="GO:0019915">
    <property type="term" value="P:lipid storage"/>
    <property type="evidence" value="ECO:0007669"/>
    <property type="project" value="TreeGrafter"/>
</dbReference>
<keyword evidence="4" id="KW-0551">Lipid droplet</keyword>
<keyword evidence="12" id="KW-1185">Reference proteome</keyword>
<reference evidence="11" key="1">
    <citation type="submission" date="2020-05" db="EMBL/GenBank/DDBJ databases">
        <title>WGS assembly of Panicum virgatum.</title>
        <authorList>
            <person name="Lovell J.T."/>
            <person name="Jenkins J."/>
            <person name="Shu S."/>
            <person name="Juenger T.E."/>
            <person name="Schmutz J."/>
        </authorList>
    </citation>
    <scope>NUCLEOTIDE SEQUENCE</scope>
    <source>
        <strain evidence="11">AP13</strain>
    </source>
</reference>
<keyword evidence="5 10" id="KW-0812">Transmembrane</keyword>
<dbReference type="PANTHER" id="PTHR33203:SF56">
    <property type="entry name" value="OS06G0473800 PROTEIN"/>
    <property type="match status" value="1"/>
</dbReference>
<evidence type="ECO:0000256" key="1">
    <source>
        <dbReference type="ARBA" id="ARBA00004141"/>
    </source>
</evidence>
<keyword evidence="6 10" id="KW-1133">Transmembrane helix</keyword>
<evidence type="ECO:0000256" key="7">
    <source>
        <dbReference type="ARBA" id="ARBA00022990"/>
    </source>
</evidence>
<comment type="subcellular location">
    <subcellularLocation>
        <location evidence="2">Lipid droplet</location>
    </subcellularLocation>
    <subcellularLocation>
        <location evidence="1">Membrane</location>
        <topology evidence="1">Multi-pass membrane protein</topology>
    </subcellularLocation>
</comment>
<dbReference type="EMBL" id="CM029043">
    <property type="protein sequence ID" value="KAG2611503.1"/>
    <property type="molecule type" value="Genomic_DNA"/>
</dbReference>
<dbReference type="InterPro" id="IPR000136">
    <property type="entry name" value="Oleosin"/>
</dbReference>
<dbReference type="GO" id="GO:0016020">
    <property type="term" value="C:membrane"/>
    <property type="evidence" value="ECO:0007669"/>
    <property type="project" value="UniProtKB-SubCell"/>
</dbReference>
<evidence type="ECO:0000256" key="8">
    <source>
        <dbReference type="ARBA" id="ARBA00023136"/>
    </source>
</evidence>
<dbReference type="Pfam" id="PF01277">
    <property type="entry name" value="Oleosin"/>
    <property type="match status" value="1"/>
</dbReference>
<evidence type="ECO:0000256" key="6">
    <source>
        <dbReference type="ARBA" id="ARBA00022989"/>
    </source>
</evidence>
<organism evidence="11 12">
    <name type="scientific">Panicum virgatum</name>
    <name type="common">Blackwell switchgrass</name>
    <dbReference type="NCBI Taxonomy" id="38727"/>
    <lineage>
        <taxon>Eukaryota</taxon>
        <taxon>Viridiplantae</taxon>
        <taxon>Streptophyta</taxon>
        <taxon>Embryophyta</taxon>
        <taxon>Tracheophyta</taxon>
        <taxon>Spermatophyta</taxon>
        <taxon>Magnoliopsida</taxon>
        <taxon>Liliopsida</taxon>
        <taxon>Poales</taxon>
        <taxon>Poaceae</taxon>
        <taxon>PACMAD clade</taxon>
        <taxon>Panicoideae</taxon>
        <taxon>Panicodae</taxon>
        <taxon>Paniceae</taxon>
        <taxon>Panicinae</taxon>
        <taxon>Panicum</taxon>
        <taxon>Panicum sect. Hiantes</taxon>
    </lineage>
</organism>
<keyword evidence="7" id="KW-0007">Acetylation</keyword>
<evidence type="ECO:0000256" key="9">
    <source>
        <dbReference type="SAM" id="MobiDB-lite"/>
    </source>
</evidence>
<evidence type="ECO:0000256" key="2">
    <source>
        <dbReference type="ARBA" id="ARBA00004502"/>
    </source>
</evidence>
<evidence type="ECO:0000256" key="4">
    <source>
        <dbReference type="ARBA" id="ARBA00022677"/>
    </source>
</evidence>
<evidence type="ECO:0000256" key="10">
    <source>
        <dbReference type="SAM" id="Phobius"/>
    </source>
</evidence>
<name>A0A8T0TR62_PANVG</name>
<evidence type="ECO:0000313" key="12">
    <source>
        <dbReference type="Proteomes" id="UP000823388"/>
    </source>
</evidence>
<feature type="region of interest" description="Disordered" evidence="9">
    <location>
        <begin position="127"/>
        <end position="167"/>
    </location>
</feature>
<proteinExistence type="inferred from homology"/>
<comment type="similarity">
    <text evidence="3">Belongs to the oleosin family.</text>
</comment>
<sequence length="201" mass="20402">MATASARAHGGDGHQQQPPPQPHGLRYEPLRRMQGLDLKAALRASSPRAPTVATAALLVPLGGALLGASGLALAATLAGLALAAPLLVLFSPVIVPAALAAALAVSGFLAAGGLGVAGVSALARMAGRRRQRRGARRDGGAAAGPRGEAARRGRPRGVRRPPAPGHRYRLGARRVLGVGGSDLDKRDPLLQHVVDSCSDHI</sequence>
<dbReference type="PANTHER" id="PTHR33203">
    <property type="entry name" value="OLEOSIN"/>
    <property type="match status" value="1"/>
</dbReference>
<comment type="caution">
    <text evidence="11">The sequence shown here is derived from an EMBL/GenBank/DDBJ whole genome shotgun (WGS) entry which is preliminary data.</text>
</comment>
<dbReference type="AlphaFoldDB" id="A0A8T0TR62"/>
<gene>
    <name evidence="11" type="ORF">PVAP13_4KG137700</name>
</gene>
<feature type="transmembrane region" description="Helical" evidence="10">
    <location>
        <begin position="94"/>
        <end position="123"/>
    </location>
</feature>
<keyword evidence="8 10" id="KW-0472">Membrane</keyword>
<accession>A0A8T0TR62</accession>
<dbReference type="GO" id="GO:0012511">
    <property type="term" value="C:monolayer-surrounded lipid storage body"/>
    <property type="evidence" value="ECO:0007669"/>
    <property type="project" value="InterPro"/>
</dbReference>
<evidence type="ECO:0000256" key="5">
    <source>
        <dbReference type="ARBA" id="ARBA00022692"/>
    </source>
</evidence>
<evidence type="ECO:0008006" key="13">
    <source>
        <dbReference type="Google" id="ProtNLM"/>
    </source>
</evidence>
<dbReference type="GO" id="GO:0010344">
    <property type="term" value="P:seed oilbody biogenesis"/>
    <property type="evidence" value="ECO:0007669"/>
    <property type="project" value="TreeGrafter"/>
</dbReference>
<protein>
    <recommendedName>
        <fullName evidence="13">Oleosin</fullName>
    </recommendedName>
</protein>
<feature type="region of interest" description="Disordered" evidence="9">
    <location>
        <begin position="1"/>
        <end position="27"/>
    </location>
</feature>
<feature type="transmembrane region" description="Helical" evidence="10">
    <location>
        <begin position="55"/>
        <end position="88"/>
    </location>
</feature>
<evidence type="ECO:0000256" key="3">
    <source>
        <dbReference type="ARBA" id="ARBA00010858"/>
    </source>
</evidence>
<evidence type="ECO:0000313" key="11">
    <source>
        <dbReference type="EMBL" id="KAG2611503.1"/>
    </source>
</evidence>